<name>A0A2W7GK23_9BACT</name>
<protein>
    <submittedName>
        <fullName evidence="1">Uncharacterized protein</fullName>
    </submittedName>
</protein>
<dbReference type="EMBL" id="QKUB01000036">
    <property type="protein sequence ID" value="PZV97708.1"/>
    <property type="molecule type" value="Genomic_DNA"/>
</dbReference>
<reference evidence="1 2" key="1">
    <citation type="submission" date="2018-06" db="EMBL/GenBank/DDBJ databases">
        <title>Genomic Encyclopedia of Archaeal and Bacterial Type Strains, Phase II (KMG-II): from individual species to whole genera.</title>
        <authorList>
            <person name="Goeker M."/>
        </authorList>
    </citation>
    <scope>NUCLEOTIDE SEQUENCE [LARGE SCALE GENOMIC DNA]</scope>
    <source>
        <strain evidence="1 2">ATCC 51348</strain>
    </source>
</reference>
<evidence type="ECO:0000313" key="1">
    <source>
        <dbReference type="EMBL" id="PZV97708.1"/>
    </source>
</evidence>
<gene>
    <name evidence="1" type="ORF">BCF89_1372</name>
</gene>
<sequence>MKNIYLNSLELKIFNMDINIRKKFLSSTNKKLINLFHIVDKLETSLEILENPKINQSIQKINDELLYIFYQVQHQLKQWEINNHDKKDITIAN</sequence>
<evidence type="ECO:0000313" key="2">
    <source>
        <dbReference type="Proteomes" id="UP000249646"/>
    </source>
</evidence>
<comment type="caution">
    <text evidence="1">The sequence shown here is derived from an EMBL/GenBank/DDBJ whole genome shotgun (WGS) entry which is preliminary data.</text>
</comment>
<accession>A0A2W7GK23</accession>
<proteinExistence type="predicted"/>
<organism evidence="1 2">
    <name type="scientific">Metamycoplasma auris</name>
    <dbReference type="NCBI Taxonomy" id="51363"/>
    <lineage>
        <taxon>Bacteria</taxon>
        <taxon>Bacillati</taxon>
        <taxon>Mycoplasmatota</taxon>
        <taxon>Mycoplasmoidales</taxon>
        <taxon>Metamycoplasmataceae</taxon>
        <taxon>Metamycoplasma</taxon>
    </lineage>
</organism>
<dbReference type="AlphaFoldDB" id="A0A2W7GK23"/>
<keyword evidence="2" id="KW-1185">Reference proteome</keyword>
<dbReference type="Proteomes" id="UP000249646">
    <property type="component" value="Unassembled WGS sequence"/>
</dbReference>